<dbReference type="Gene3D" id="1.10.10.10">
    <property type="entry name" value="Winged helix-like DNA-binding domain superfamily/Winged helix DNA-binding domain"/>
    <property type="match status" value="1"/>
</dbReference>
<dbReference type="Pfam" id="PF01037">
    <property type="entry name" value="AsnC_trans_reg"/>
    <property type="match status" value="1"/>
</dbReference>
<evidence type="ECO:0000259" key="4">
    <source>
        <dbReference type="PROSITE" id="PS50956"/>
    </source>
</evidence>
<dbReference type="GO" id="GO:0005829">
    <property type="term" value="C:cytosol"/>
    <property type="evidence" value="ECO:0007669"/>
    <property type="project" value="TreeGrafter"/>
</dbReference>
<keyword evidence="1" id="KW-0805">Transcription regulation</keyword>
<keyword evidence="3" id="KW-0804">Transcription</keyword>
<dbReference type="InterPro" id="IPR000485">
    <property type="entry name" value="AsnC-type_HTH_dom"/>
</dbReference>
<dbReference type="FunFam" id="1.10.10.10:FF:000186">
    <property type="entry name" value="AsnC family transcriptional regulator"/>
    <property type="match status" value="1"/>
</dbReference>
<evidence type="ECO:0000256" key="1">
    <source>
        <dbReference type="ARBA" id="ARBA00023015"/>
    </source>
</evidence>
<dbReference type="GO" id="GO:0043200">
    <property type="term" value="P:response to amino acid"/>
    <property type="evidence" value="ECO:0007669"/>
    <property type="project" value="TreeGrafter"/>
</dbReference>
<dbReference type="GO" id="GO:0043565">
    <property type="term" value="F:sequence-specific DNA binding"/>
    <property type="evidence" value="ECO:0007669"/>
    <property type="project" value="InterPro"/>
</dbReference>
<dbReference type="InterPro" id="IPR011991">
    <property type="entry name" value="ArsR-like_HTH"/>
</dbReference>
<dbReference type="InterPro" id="IPR019888">
    <property type="entry name" value="Tscrpt_reg_AsnC-like"/>
</dbReference>
<name>A0A6I7HS32_9HYPH</name>
<dbReference type="PANTHER" id="PTHR30154:SF34">
    <property type="entry name" value="TRANSCRIPTIONAL REGULATOR AZLB"/>
    <property type="match status" value="1"/>
</dbReference>
<protein>
    <submittedName>
        <fullName evidence="5">AsnC family transcriptional regulator</fullName>
    </submittedName>
</protein>
<dbReference type="GO" id="GO:0006355">
    <property type="term" value="P:regulation of DNA-templated transcription"/>
    <property type="evidence" value="ECO:0007669"/>
    <property type="project" value="UniProtKB-ARBA"/>
</dbReference>
<evidence type="ECO:0000256" key="2">
    <source>
        <dbReference type="ARBA" id="ARBA00023125"/>
    </source>
</evidence>
<keyword evidence="6" id="KW-1185">Reference proteome</keyword>
<keyword evidence="2" id="KW-0238">DNA-binding</keyword>
<organism evidence="5 6">
    <name type="scientific">Ciceribacter lividus</name>
    <dbReference type="NCBI Taxonomy" id="1197950"/>
    <lineage>
        <taxon>Bacteria</taxon>
        <taxon>Pseudomonadati</taxon>
        <taxon>Pseudomonadota</taxon>
        <taxon>Alphaproteobacteria</taxon>
        <taxon>Hyphomicrobiales</taxon>
        <taxon>Rhizobiaceae</taxon>
        <taxon>Ciceribacter</taxon>
    </lineage>
</organism>
<dbReference type="SMART" id="SM00344">
    <property type="entry name" value="HTH_ASNC"/>
    <property type="match status" value="1"/>
</dbReference>
<dbReference type="InterPro" id="IPR019885">
    <property type="entry name" value="Tscrpt_reg_HTH_AsnC-type_CS"/>
</dbReference>
<evidence type="ECO:0000256" key="3">
    <source>
        <dbReference type="ARBA" id="ARBA00023163"/>
    </source>
</evidence>
<dbReference type="PROSITE" id="PS50956">
    <property type="entry name" value="HTH_ASNC_2"/>
    <property type="match status" value="1"/>
</dbReference>
<accession>A0A6I7HS32</accession>
<dbReference type="Proteomes" id="UP000252582">
    <property type="component" value="Unassembled WGS sequence"/>
</dbReference>
<dbReference type="EMBL" id="QPIX01000002">
    <property type="protein sequence ID" value="RCW27552.1"/>
    <property type="molecule type" value="Genomic_DNA"/>
</dbReference>
<dbReference type="SUPFAM" id="SSF46785">
    <property type="entry name" value="Winged helix' DNA-binding domain"/>
    <property type="match status" value="1"/>
</dbReference>
<dbReference type="PRINTS" id="PR00033">
    <property type="entry name" value="HTHASNC"/>
</dbReference>
<dbReference type="AlphaFoldDB" id="A0A6I7HS32"/>
<dbReference type="Pfam" id="PF13412">
    <property type="entry name" value="HTH_24"/>
    <property type="match status" value="1"/>
</dbReference>
<dbReference type="InterPro" id="IPR036390">
    <property type="entry name" value="WH_DNA-bd_sf"/>
</dbReference>
<dbReference type="InterPro" id="IPR011008">
    <property type="entry name" value="Dimeric_a/b-barrel"/>
</dbReference>
<feature type="domain" description="HTH asnC-type" evidence="4">
    <location>
        <begin position="30"/>
        <end position="91"/>
    </location>
</feature>
<reference evidence="5 6" key="1">
    <citation type="submission" date="2018-07" db="EMBL/GenBank/DDBJ databases">
        <title>Genomic Encyclopedia of Type Strains, Phase IV (KMG-IV): sequencing the most valuable type-strain genomes for metagenomic binning, comparative biology and taxonomic classification.</title>
        <authorList>
            <person name="Goeker M."/>
        </authorList>
    </citation>
    <scope>NUCLEOTIDE SEQUENCE [LARGE SCALE GENOMIC DNA]</scope>
    <source>
        <strain evidence="5 6">DSM 25528</strain>
    </source>
</reference>
<gene>
    <name evidence="5" type="ORF">DFR48_10235</name>
</gene>
<proteinExistence type="predicted"/>
<dbReference type="InterPro" id="IPR036388">
    <property type="entry name" value="WH-like_DNA-bd_sf"/>
</dbReference>
<sequence>MSLPFAATCDIGLGIFRHEDGKGLANMPNLDAFDLRILSVLQEDARASNVDIAERINLSPTPCLRRIRNLEKDGVIRGYRAEVDRAKVGLGLTVFVEIKIGQHNRASSERLQEALLAVPEVTSCHLISGEADFLAEVVVADLAAYETLLTETLLDLPGVTDIRSNFAIRSVKTGGPLKLPPPQP</sequence>
<dbReference type="InterPro" id="IPR019887">
    <property type="entry name" value="Tscrpt_reg_AsnC/Lrp_C"/>
</dbReference>
<evidence type="ECO:0000313" key="5">
    <source>
        <dbReference type="EMBL" id="RCW27552.1"/>
    </source>
</evidence>
<dbReference type="Gene3D" id="3.30.70.920">
    <property type="match status" value="1"/>
</dbReference>
<comment type="caution">
    <text evidence="5">The sequence shown here is derived from an EMBL/GenBank/DDBJ whole genome shotgun (WGS) entry which is preliminary data.</text>
</comment>
<dbReference type="CDD" id="cd00090">
    <property type="entry name" value="HTH_ARSR"/>
    <property type="match status" value="1"/>
</dbReference>
<evidence type="ECO:0000313" key="6">
    <source>
        <dbReference type="Proteomes" id="UP000252582"/>
    </source>
</evidence>
<dbReference type="SUPFAM" id="SSF54909">
    <property type="entry name" value="Dimeric alpha+beta barrel"/>
    <property type="match status" value="1"/>
</dbReference>
<dbReference type="PANTHER" id="PTHR30154">
    <property type="entry name" value="LEUCINE-RESPONSIVE REGULATORY PROTEIN"/>
    <property type="match status" value="1"/>
</dbReference>
<dbReference type="PROSITE" id="PS00519">
    <property type="entry name" value="HTH_ASNC_1"/>
    <property type="match status" value="1"/>
</dbReference>